<gene>
    <name evidence="2" type="ORF">MCOR_30225</name>
</gene>
<evidence type="ECO:0000313" key="3">
    <source>
        <dbReference type="Proteomes" id="UP000507470"/>
    </source>
</evidence>
<keyword evidence="2" id="KW-0012">Acyltransferase</keyword>
<dbReference type="InterPro" id="IPR001370">
    <property type="entry name" value="BIR_rpt"/>
</dbReference>
<dbReference type="AlphaFoldDB" id="A0A6J8CJA0"/>
<name>A0A6J8CJA0_MYTCO</name>
<dbReference type="SMART" id="SM00238">
    <property type="entry name" value="BIR"/>
    <property type="match status" value="1"/>
</dbReference>
<organism evidence="2 3">
    <name type="scientific">Mytilus coruscus</name>
    <name type="common">Sea mussel</name>
    <dbReference type="NCBI Taxonomy" id="42192"/>
    <lineage>
        <taxon>Eukaryota</taxon>
        <taxon>Metazoa</taxon>
        <taxon>Spiralia</taxon>
        <taxon>Lophotrochozoa</taxon>
        <taxon>Mollusca</taxon>
        <taxon>Bivalvia</taxon>
        <taxon>Autobranchia</taxon>
        <taxon>Pteriomorphia</taxon>
        <taxon>Mytilida</taxon>
        <taxon>Mytiloidea</taxon>
        <taxon>Mytilidae</taxon>
        <taxon>Mytilinae</taxon>
        <taxon>Mytilus</taxon>
    </lineage>
</organism>
<feature type="compositionally biased region" description="Polar residues" evidence="1">
    <location>
        <begin position="456"/>
        <end position="469"/>
    </location>
</feature>
<dbReference type="Pfam" id="PF00653">
    <property type="entry name" value="BIR"/>
    <property type="match status" value="1"/>
</dbReference>
<dbReference type="EMBL" id="CACVKT020005553">
    <property type="protein sequence ID" value="CAC5395566.1"/>
    <property type="molecule type" value="Genomic_DNA"/>
</dbReference>
<dbReference type="GO" id="GO:0061630">
    <property type="term" value="F:ubiquitin protein ligase activity"/>
    <property type="evidence" value="ECO:0007669"/>
    <property type="project" value="UniProtKB-EC"/>
</dbReference>
<dbReference type="OrthoDB" id="6063402at2759"/>
<evidence type="ECO:0000313" key="2">
    <source>
        <dbReference type="EMBL" id="CAC5395566.1"/>
    </source>
</evidence>
<dbReference type="SUPFAM" id="SSF57924">
    <property type="entry name" value="Inhibitor of apoptosis (IAP) repeat"/>
    <property type="match status" value="1"/>
</dbReference>
<feature type="region of interest" description="Disordered" evidence="1">
    <location>
        <begin position="424"/>
        <end position="469"/>
    </location>
</feature>
<dbReference type="PANTHER" id="PTHR10044">
    <property type="entry name" value="INHIBITOR OF APOPTOSIS"/>
    <property type="match status" value="1"/>
</dbReference>
<sequence>MFYSSNVALDRFQYDKKKHNDAVEVVRTFCDKNQPESVQYILTSYQSDCQNVCQIHSAILVRLISISNEIFRSIGYYFDCKARYIIDSFLNRMFNRNGIYTCVLRLHSHKKKSRQPLSIYKCRIVSDDVHHRPNLYDFLLLRNTNVCLFPSFLPQSKTPESREFVIKDTSNIIQILKPSSSRSPLIFMFSLICVLVHESVRRKENTNSIKEILEKFFLLLCRQPSIKKTKKDRRIIQSLLELKTINVCQDITAYPVSRLSLTYILDKESSGSLSESRMNNELMRLSTLSNFPVHGISLIRLAEAGFFFEGNGDELVCYCCGIRLNGWRADSNAADIHQKYSPNCLHILEKKSDQVELLSSRNSITSDGITDHRHAEVFNGETTCEQIMCTDARHDDSLISLLISTSQNAAQFQSNMQGSIFNNTASTFPSQQSERISPNVTNHMSSSMSMMESQSRGQQYPDSNSSWTF</sequence>
<evidence type="ECO:0000256" key="1">
    <source>
        <dbReference type="SAM" id="MobiDB-lite"/>
    </source>
</evidence>
<reference evidence="2 3" key="1">
    <citation type="submission" date="2020-06" db="EMBL/GenBank/DDBJ databases">
        <authorList>
            <person name="Li R."/>
            <person name="Bekaert M."/>
        </authorList>
    </citation>
    <scope>NUCLEOTIDE SEQUENCE [LARGE SCALE GENOMIC DNA]</scope>
    <source>
        <strain evidence="3">wild</strain>
    </source>
</reference>
<dbReference type="GO" id="GO:0005737">
    <property type="term" value="C:cytoplasm"/>
    <property type="evidence" value="ECO:0007669"/>
    <property type="project" value="TreeGrafter"/>
</dbReference>
<feature type="compositionally biased region" description="Polar residues" evidence="1">
    <location>
        <begin position="424"/>
        <end position="443"/>
    </location>
</feature>
<accession>A0A6J8CJA0</accession>
<keyword evidence="3" id="KW-1185">Reference proteome</keyword>
<dbReference type="EC" id="2.3.2.27" evidence="2"/>
<protein>
    <submittedName>
        <fullName evidence="2">XIAP</fullName>
        <ecNumber evidence="2">2.3.2.27</ecNumber>
    </submittedName>
</protein>
<dbReference type="InterPro" id="IPR050784">
    <property type="entry name" value="IAP"/>
</dbReference>
<feature type="compositionally biased region" description="Low complexity" evidence="1">
    <location>
        <begin position="444"/>
        <end position="455"/>
    </location>
</feature>
<dbReference type="PROSITE" id="PS01282">
    <property type="entry name" value="BIR_REPEAT_1"/>
    <property type="match status" value="1"/>
</dbReference>
<dbReference type="Gene3D" id="1.10.1170.10">
    <property type="entry name" value="Inhibitor Of Apoptosis Protein (2mihbC-IAP-1), Chain A"/>
    <property type="match status" value="1"/>
</dbReference>
<dbReference type="PANTHER" id="PTHR10044:SF139">
    <property type="entry name" value="DEATH-ASSOCIATED INHIBITOR OF APOPTOSIS 2"/>
    <property type="match status" value="1"/>
</dbReference>
<dbReference type="CDD" id="cd00022">
    <property type="entry name" value="BIR"/>
    <property type="match status" value="1"/>
</dbReference>
<dbReference type="PROSITE" id="PS50143">
    <property type="entry name" value="BIR_REPEAT_2"/>
    <property type="match status" value="1"/>
</dbReference>
<dbReference type="GO" id="GO:0005634">
    <property type="term" value="C:nucleus"/>
    <property type="evidence" value="ECO:0007669"/>
    <property type="project" value="TreeGrafter"/>
</dbReference>
<keyword evidence="2" id="KW-0808">Transferase</keyword>
<proteinExistence type="predicted"/>
<dbReference type="Proteomes" id="UP000507470">
    <property type="component" value="Unassembled WGS sequence"/>
</dbReference>